<evidence type="ECO:0000313" key="1">
    <source>
        <dbReference type="EMBL" id="KKZ67619.1"/>
    </source>
</evidence>
<sequence length="104" mass="11664">MLDFGSIGKDDTIYHDKAGFDDIDFEKISLVCTVPSFSTCAFLNLCTFSSDHDAMQFHKNGDPRYACDCIRDLNRFCCEIGAYVVLNGPKYVILALCLISMVLF</sequence>
<reference evidence="2" key="1">
    <citation type="journal article" date="2015" name="PLoS Genet.">
        <title>The dynamic genome and transcriptome of the human fungal pathogen Blastomyces and close relative Emmonsia.</title>
        <authorList>
            <person name="Munoz J.F."/>
            <person name="Gauthier G.M."/>
            <person name="Desjardins C.A."/>
            <person name="Gallo J.E."/>
            <person name="Holder J."/>
            <person name="Sullivan T.D."/>
            <person name="Marty A.J."/>
            <person name="Carmen J.C."/>
            <person name="Chen Z."/>
            <person name="Ding L."/>
            <person name="Gujja S."/>
            <person name="Magrini V."/>
            <person name="Misas E."/>
            <person name="Mitreva M."/>
            <person name="Priest M."/>
            <person name="Saif S."/>
            <person name="Whiston E.A."/>
            <person name="Young S."/>
            <person name="Zeng Q."/>
            <person name="Goldman W.E."/>
            <person name="Mardis E.R."/>
            <person name="Taylor J.W."/>
            <person name="McEwen J.G."/>
            <person name="Clay O.K."/>
            <person name="Klein B.S."/>
            <person name="Cuomo C.A."/>
        </authorList>
    </citation>
    <scope>NUCLEOTIDE SEQUENCE [LARGE SCALE GENOMIC DNA]</scope>
    <source>
        <strain evidence="2">UAMH 3008</strain>
    </source>
</reference>
<dbReference type="Proteomes" id="UP000034164">
    <property type="component" value="Unassembled WGS sequence"/>
</dbReference>
<name>A0A0G2J6G8_9EURO</name>
<proteinExistence type="predicted"/>
<dbReference type="VEuPathDB" id="FungiDB:EMCG_06679"/>
<comment type="caution">
    <text evidence="1">The sequence shown here is derived from an EMBL/GenBank/DDBJ whole genome shotgun (WGS) entry which is preliminary data.</text>
</comment>
<organism evidence="1 2">
    <name type="scientific">[Emmonsia] crescens</name>
    <dbReference type="NCBI Taxonomy" id="73230"/>
    <lineage>
        <taxon>Eukaryota</taxon>
        <taxon>Fungi</taxon>
        <taxon>Dikarya</taxon>
        <taxon>Ascomycota</taxon>
        <taxon>Pezizomycotina</taxon>
        <taxon>Eurotiomycetes</taxon>
        <taxon>Eurotiomycetidae</taxon>
        <taxon>Onygenales</taxon>
        <taxon>Ajellomycetaceae</taxon>
        <taxon>Emergomyces</taxon>
    </lineage>
</organism>
<protein>
    <submittedName>
        <fullName evidence="1">Uncharacterized protein</fullName>
    </submittedName>
</protein>
<gene>
    <name evidence="1" type="ORF">EMCG_06679</name>
</gene>
<dbReference type="AlphaFoldDB" id="A0A0G2J6G8"/>
<accession>A0A0G2J6G8</accession>
<dbReference type="EMBL" id="LCZI01000217">
    <property type="protein sequence ID" value="KKZ67619.1"/>
    <property type="molecule type" value="Genomic_DNA"/>
</dbReference>
<evidence type="ECO:0000313" key="2">
    <source>
        <dbReference type="Proteomes" id="UP000034164"/>
    </source>
</evidence>